<organism evidence="1">
    <name type="scientific">marine metagenome</name>
    <dbReference type="NCBI Taxonomy" id="408172"/>
    <lineage>
        <taxon>unclassified sequences</taxon>
        <taxon>metagenomes</taxon>
        <taxon>ecological metagenomes</taxon>
    </lineage>
</organism>
<name>A0A382B6H7_9ZZZZ</name>
<reference evidence="1" key="1">
    <citation type="submission" date="2018-05" db="EMBL/GenBank/DDBJ databases">
        <authorList>
            <person name="Lanie J.A."/>
            <person name="Ng W.-L."/>
            <person name="Kazmierczak K.M."/>
            <person name="Andrzejewski T.M."/>
            <person name="Davidsen T.M."/>
            <person name="Wayne K.J."/>
            <person name="Tettelin H."/>
            <person name="Glass J.I."/>
            <person name="Rusch D."/>
            <person name="Podicherti R."/>
            <person name="Tsui H.-C.T."/>
            <person name="Winkler M.E."/>
        </authorList>
    </citation>
    <scope>NUCLEOTIDE SEQUENCE</scope>
</reference>
<dbReference type="SUPFAM" id="SSF54690">
    <property type="entry name" value="Molybdopterin synthase subunit MoaE"/>
    <property type="match status" value="1"/>
</dbReference>
<dbReference type="CDD" id="cd00756">
    <property type="entry name" value="MoaE"/>
    <property type="match status" value="1"/>
</dbReference>
<sequence>VTQLHYQSYKTLAVKEGNKILGEAKEQFNIVNALCVHRVGDLNIGETAVWVGVNASHRDAAFNACRYVIDEIKTRVPIWKKEIYVDGDSGWLEGAG</sequence>
<dbReference type="AlphaFoldDB" id="A0A382B6H7"/>
<accession>A0A382B6H7</accession>
<evidence type="ECO:0000313" key="1">
    <source>
        <dbReference type="EMBL" id="SVB08857.1"/>
    </source>
</evidence>
<dbReference type="InterPro" id="IPR003448">
    <property type="entry name" value="Mopterin_biosynth_MoaE"/>
</dbReference>
<dbReference type="GO" id="GO:0006777">
    <property type="term" value="P:Mo-molybdopterin cofactor biosynthetic process"/>
    <property type="evidence" value="ECO:0007669"/>
    <property type="project" value="InterPro"/>
</dbReference>
<evidence type="ECO:0008006" key="2">
    <source>
        <dbReference type="Google" id="ProtNLM"/>
    </source>
</evidence>
<gene>
    <name evidence="1" type="ORF">METZ01_LOCUS161711</name>
</gene>
<feature type="non-terminal residue" evidence="1">
    <location>
        <position position="1"/>
    </location>
</feature>
<protein>
    <recommendedName>
        <fullName evidence="2">Molybdopterin synthase catalytic subunit</fullName>
    </recommendedName>
</protein>
<proteinExistence type="predicted"/>
<dbReference type="EMBL" id="UINC01028235">
    <property type="protein sequence ID" value="SVB08857.1"/>
    <property type="molecule type" value="Genomic_DNA"/>
</dbReference>
<dbReference type="InterPro" id="IPR036563">
    <property type="entry name" value="MoaE_sf"/>
</dbReference>
<dbReference type="Gene3D" id="3.90.1170.40">
    <property type="entry name" value="Molybdopterin biosynthesis MoaE subunit"/>
    <property type="match status" value="1"/>
</dbReference>
<dbReference type="PANTHER" id="PTHR23404">
    <property type="entry name" value="MOLYBDOPTERIN SYNTHASE RELATED"/>
    <property type="match status" value="1"/>
</dbReference>
<dbReference type="Pfam" id="PF02391">
    <property type="entry name" value="MoaE"/>
    <property type="match status" value="1"/>
</dbReference>